<dbReference type="Gene3D" id="3.40.33.10">
    <property type="entry name" value="CAP"/>
    <property type="match status" value="1"/>
</dbReference>
<reference evidence="1" key="1">
    <citation type="submission" date="2018-11" db="EMBL/GenBank/DDBJ databases">
        <authorList>
            <consortium name="Pathogen Informatics"/>
        </authorList>
    </citation>
    <scope>NUCLEOTIDE SEQUENCE</scope>
</reference>
<name>A0A448WV80_9PLAT</name>
<feature type="non-terminal residue" evidence="1">
    <location>
        <position position="1"/>
    </location>
</feature>
<keyword evidence="2" id="KW-1185">Reference proteome</keyword>
<comment type="caution">
    <text evidence="1">The sequence shown here is derived from an EMBL/GenBank/DDBJ whole genome shotgun (WGS) entry which is preliminary data.</text>
</comment>
<dbReference type="SUPFAM" id="SSF55797">
    <property type="entry name" value="PR-1-like"/>
    <property type="match status" value="1"/>
</dbReference>
<dbReference type="EMBL" id="CAAALY010049433">
    <property type="protein sequence ID" value="VEL21070.1"/>
    <property type="molecule type" value="Genomic_DNA"/>
</dbReference>
<dbReference type="Proteomes" id="UP000784294">
    <property type="component" value="Unassembled WGS sequence"/>
</dbReference>
<organism evidence="1 2">
    <name type="scientific">Protopolystoma xenopodis</name>
    <dbReference type="NCBI Taxonomy" id="117903"/>
    <lineage>
        <taxon>Eukaryota</taxon>
        <taxon>Metazoa</taxon>
        <taxon>Spiralia</taxon>
        <taxon>Lophotrochozoa</taxon>
        <taxon>Platyhelminthes</taxon>
        <taxon>Monogenea</taxon>
        <taxon>Polyopisthocotylea</taxon>
        <taxon>Polystomatidea</taxon>
        <taxon>Polystomatidae</taxon>
        <taxon>Protopolystoma</taxon>
    </lineage>
</organism>
<protein>
    <recommendedName>
        <fullName evidence="3">SCP domain-containing protein</fullName>
    </recommendedName>
</protein>
<sequence>GCGNSEVAVCSASTKTVIVCFYHPPGNVTGQFIVNCLPPLRPDITDSEEVRVSASDGARTKA</sequence>
<accession>A0A448WV80</accession>
<dbReference type="AlphaFoldDB" id="A0A448WV80"/>
<gene>
    <name evidence="1" type="ORF">PXEA_LOCUS14510</name>
</gene>
<evidence type="ECO:0000313" key="2">
    <source>
        <dbReference type="Proteomes" id="UP000784294"/>
    </source>
</evidence>
<dbReference type="InterPro" id="IPR035940">
    <property type="entry name" value="CAP_sf"/>
</dbReference>
<evidence type="ECO:0008006" key="3">
    <source>
        <dbReference type="Google" id="ProtNLM"/>
    </source>
</evidence>
<proteinExistence type="predicted"/>
<evidence type="ECO:0000313" key="1">
    <source>
        <dbReference type="EMBL" id="VEL21070.1"/>
    </source>
</evidence>
<dbReference type="OrthoDB" id="337038at2759"/>